<organism evidence="1 2">
    <name type="scientific">Kibdelosporangium persicum</name>
    <dbReference type="NCBI Taxonomy" id="2698649"/>
    <lineage>
        <taxon>Bacteria</taxon>
        <taxon>Bacillati</taxon>
        <taxon>Actinomycetota</taxon>
        <taxon>Actinomycetes</taxon>
        <taxon>Pseudonocardiales</taxon>
        <taxon>Pseudonocardiaceae</taxon>
        <taxon>Kibdelosporangium</taxon>
    </lineage>
</organism>
<gene>
    <name evidence="1" type="ORF">GC106_46560</name>
</gene>
<dbReference type="EMBL" id="JAAATY010000014">
    <property type="protein sequence ID" value="NRN67416.1"/>
    <property type="molecule type" value="Genomic_DNA"/>
</dbReference>
<dbReference type="RefSeq" id="WP_173135217.1">
    <property type="nucleotide sequence ID" value="NZ_CBCSGW010000002.1"/>
</dbReference>
<protein>
    <submittedName>
        <fullName evidence="1">Uncharacterized protein</fullName>
    </submittedName>
</protein>
<dbReference type="Proteomes" id="UP000763557">
    <property type="component" value="Unassembled WGS sequence"/>
</dbReference>
<proteinExistence type="predicted"/>
<evidence type="ECO:0000313" key="2">
    <source>
        <dbReference type="Proteomes" id="UP000763557"/>
    </source>
</evidence>
<accession>A0ABX2F7U1</accession>
<name>A0ABX2F7U1_9PSEU</name>
<comment type="caution">
    <text evidence="1">The sequence shown here is derived from an EMBL/GenBank/DDBJ whole genome shotgun (WGS) entry which is preliminary data.</text>
</comment>
<sequence length="189" mass="20502">MHPGGTQSWRVSYGGSLAVDVALYIRDTLALSVDTRPHIASLDPSVPVFVPENVDRTAVALEWPDWWADVLAWSRTEVPGPQALSHAPMVETSPALANRPAMRAALAALTVPAARYHATLSHAPAIPVDEVVRALEAELGRPVKPFHLVITQIRVSEPLWEPLTETHVLASHRFTGTTAALREVLLPLA</sequence>
<keyword evidence="2" id="KW-1185">Reference proteome</keyword>
<evidence type="ECO:0000313" key="1">
    <source>
        <dbReference type="EMBL" id="NRN67416.1"/>
    </source>
</evidence>
<reference evidence="1 2" key="1">
    <citation type="submission" date="2020-01" db="EMBL/GenBank/DDBJ databases">
        <title>Kibdelosporangium persica a novel Actinomycetes from a hot desert in Iran.</title>
        <authorList>
            <person name="Safaei N."/>
            <person name="Zaburannyi N."/>
            <person name="Mueller R."/>
            <person name="Wink J."/>
        </authorList>
    </citation>
    <scope>NUCLEOTIDE SEQUENCE [LARGE SCALE GENOMIC DNA]</scope>
    <source>
        <strain evidence="1 2">4NS15</strain>
    </source>
</reference>